<name>A0A0T6BB34_9SCAR</name>
<protein>
    <submittedName>
        <fullName evidence="1">Uncharacterized protein</fullName>
    </submittedName>
</protein>
<dbReference type="EMBL" id="LJIG01002388">
    <property type="protein sequence ID" value="KRT84552.1"/>
    <property type="molecule type" value="Genomic_DNA"/>
</dbReference>
<organism evidence="1 2">
    <name type="scientific">Oryctes borbonicus</name>
    <dbReference type="NCBI Taxonomy" id="1629725"/>
    <lineage>
        <taxon>Eukaryota</taxon>
        <taxon>Metazoa</taxon>
        <taxon>Ecdysozoa</taxon>
        <taxon>Arthropoda</taxon>
        <taxon>Hexapoda</taxon>
        <taxon>Insecta</taxon>
        <taxon>Pterygota</taxon>
        <taxon>Neoptera</taxon>
        <taxon>Endopterygota</taxon>
        <taxon>Coleoptera</taxon>
        <taxon>Polyphaga</taxon>
        <taxon>Scarabaeiformia</taxon>
        <taxon>Scarabaeidae</taxon>
        <taxon>Dynastinae</taxon>
        <taxon>Oryctes</taxon>
    </lineage>
</organism>
<comment type="caution">
    <text evidence="1">The sequence shown here is derived from an EMBL/GenBank/DDBJ whole genome shotgun (WGS) entry which is preliminary data.</text>
</comment>
<feature type="non-terminal residue" evidence="1">
    <location>
        <position position="114"/>
    </location>
</feature>
<sequence length="114" mass="13167">MLCSLRKWGLGFIFGGLVCALLIMSRELLTEIQEILFTKPHPLDDYNLGNVLGKFIVNTEKCKIPNVNPWNSEVTPFYVKKKYVNCSHVEKLTKIVYKDDGVFLKIDENIKPKY</sequence>
<keyword evidence="2" id="KW-1185">Reference proteome</keyword>
<proteinExistence type="predicted"/>
<evidence type="ECO:0000313" key="2">
    <source>
        <dbReference type="Proteomes" id="UP000051574"/>
    </source>
</evidence>
<dbReference type="Proteomes" id="UP000051574">
    <property type="component" value="Unassembled WGS sequence"/>
</dbReference>
<dbReference type="OrthoDB" id="6780121at2759"/>
<gene>
    <name evidence="1" type="ORF">AMK59_771</name>
</gene>
<evidence type="ECO:0000313" key="1">
    <source>
        <dbReference type="EMBL" id="KRT84552.1"/>
    </source>
</evidence>
<dbReference type="AlphaFoldDB" id="A0A0T6BB34"/>
<accession>A0A0T6BB34</accession>
<reference evidence="1 2" key="1">
    <citation type="submission" date="2015-09" db="EMBL/GenBank/DDBJ databases">
        <title>Draft genome of the scarab beetle Oryctes borbonicus.</title>
        <authorList>
            <person name="Meyer J.M."/>
            <person name="Markov G.V."/>
            <person name="Baskaran P."/>
            <person name="Herrmann M."/>
            <person name="Sommer R.J."/>
            <person name="Roedelsperger C."/>
        </authorList>
    </citation>
    <scope>NUCLEOTIDE SEQUENCE [LARGE SCALE GENOMIC DNA]</scope>
    <source>
        <strain evidence="1">OB123</strain>
        <tissue evidence="1">Whole animal</tissue>
    </source>
</reference>